<protein>
    <submittedName>
        <fullName evidence="2">Uncharacterized protein</fullName>
    </submittedName>
</protein>
<evidence type="ECO:0000313" key="2">
    <source>
        <dbReference type="EMBL" id="MBM7693465.1"/>
    </source>
</evidence>
<feature type="non-terminal residue" evidence="2">
    <location>
        <position position="1"/>
    </location>
</feature>
<accession>A0ABS2QKD4</accession>
<gene>
    <name evidence="2" type="ORF">JOC77_002905</name>
</gene>
<sequence>LNMIASLYFLLANLLKLLVWTQLLANQDFCSHFLKLLIASLIFYSQTYRNCSCTQLLANQDCCSLIRIFARIFLNMIASLYFLLANLLKLLVWTQLLANQDFCSYFLKHDRIPLFFTRKLIEIARVRSCSLIRIVARIFLNLIASLIFYSQTY</sequence>
<feature type="transmembrane region" description="Helical" evidence="1">
    <location>
        <begin position="128"/>
        <end position="149"/>
    </location>
</feature>
<feature type="transmembrane region" description="Helical" evidence="1">
    <location>
        <begin position="65"/>
        <end position="84"/>
    </location>
</feature>
<evidence type="ECO:0000256" key="1">
    <source>
        <dbReference type="SAM" id="Phobius"/>
    </source>
</evidence>
<keyword evidence="1" id="KW-0472">Membrane</keyword>
<feature type="transmembrane region" description="Helical" evidence="1">
    <location>
        <begin position="6"/>
        <end position="25"/>
    </location>
</feature>
<keyword evidence="1" id="KW-1133">Transmembrane helix</keyword>
<organism evidence="2 3">
    <name type="scientific">Peribacillus deserti</name>
    <dbReference type="NCBI Taxonomy" id="673318"/>
    <lineage>
        <taxon>Bacteria</taxon>
        <taxon>Bacillati</taxon>
        <taxon>Bacillota</taxon>
        <taxon>Bacilli</taxon>
        <taxon>Bacillales</taxon>
        <taxon>Bacillaceae</taxon>
        <taxon>Peribacillus</taxon>
    </lineage>
</organism>
<evidence type="ECO:0000313" key="3">
    <source>
        <dbReference type="Proteomes" id="UP000823486"/>
    </source>
</evidence>
<name>A0ABS2QKD4_9BACI</name>
<dbReference type="Proteomes" id="UP000823486">
    <property type="component" value="Unassembled WGS sequence"/>
</dbReference>
<reference evidence="2 3" key="1">
    <citation type="submission" date="2021-01" db="EMBL/GenBank/DDBJ databases">
        <title>Genomic Encyclopedia of Type Strains, Phase IV (KMG-IV): sequencing the most valuable type-strain genomes for metagenomic binning, comparative biology and taxonomic classification.</title>
        <authorList>
            <person name="Goeker M."/>
        </authorList>
    </citation>
    <scope>NUCLEOTIDE SEQUENCE [LARGE SCALE GENOMIC DNA]</scope>
    <source>
        <strain evidence="2 3">DSM 105482</strain>
    </source>
</reference>
<comment type="caution">
    <text evidence="2">The sequence shown here is derived from an EMBL/GenBank/DDBJ whole genome shotgun (WGS) entry which is preliminary data.</text>
</comment>
<proteinExistence type="predicted"/>
<dbReference type="EMBL" id="JAFBFI010000012">
    <property type="protein sequence ID" value="MBM7693465.1"/>
    <property type="molecule type" value="Genomic_DNA"/>
</dbReference>
<keyword evidence="1" id="KW-0812">Transmembrane</keyword>
<keyword evidence="3" id="KW-1185">Reference proteome</keyword>